<dbReference type="GO" id="GO:0004368">
    <property type="term" value="F:glycerol-3-phosphate dehydrogenase (quinone) activity"/>
    <property type="evidence" value="ECO:0007669"/>
    <property type="project" value="InterPro"/>
</dbReference>
<dbReference type="InterPro" id="IPR038299">
    <property type="entry name" value="DAO_C_sf"/>
</dbReference>
<evidence type="ECO:0000259" key="6">
    <source>
        <dbReference type="Pfam" id="PF01266"/>
    </source>
</evidence>
<sequence length="555" mass="60524">MVDADSGADVGAPVNTSDEPYDLLVIGGGVNGLATAWDAASRGVKVLIVDKGDWGSGTSSWSSRLVHGGLKYLEHLEFGLVYESLRDREWLLRRAPHLVKPLPFLMPFYRTNQHNRWILRLGMLIYDVLSVGKSVPNHRALSRAETIALAPGLRADGLQGAGRYYDAQVEFAERLCVELLLAAERAGATARNHTAATSLVREGDRVVGAVLVDAESGREQTVRARVVVNAAGPWIDDVLADSPMGRERLNGGTKGTHLVVRRFPGGPVTDCVYYEARSDGRQVLVIPWDGRYLIGSTDKRFSGDLDRAQPDQQEVDYILAETNLAFPGAHLSQDDVEYAYTGVRPLPYVPTGDVGKITRKHIIHSHAPSHPGLLTVIGGKLTTFRTLGEHAADRAMRALGKRGRSTTRSAELPGGGDLAAAHLELARILPDLTAPARERLVSLYGSRCVDVARSAVSGGDTAQLGATLALRAEVVFGIRFEHAVRLQDVLARRTMLGLDGDLGLGVLDEVVELMGDELDWSVERRRREASEYRIYIERFTRTEEGRSVGATSPRH</sequence>
<keyword evidence="4" id="KW-0274">FAD</keyword>
<evidence type="ECO:0000313" key="8">
    <source>
        <dbReference type="EMBL" id="MCC2032604.1"/>
    </source>
</evidence>
<proteinExistence type="inferred from homology"/>
<reference evidence="8" key="1">
    <citation type="submission" date="2021-04" db="EMBL/GenBank/DDBJ databases">
        <title>Microbacterium tenobrionis sp. nov. and Microbacterium allomyrinae sp. nov., isolated from larvae of Tenobrio molitor and Allomyrina dichotoma, respectively.</title>
        <authorList>
            <person name="Lee S.D."/>
        </authorList>
    </citation>
    <scope>NUCLEOTIDE SEQUENCE</scope>
    <source>
        <strain evidence="8">BWT-G7</strain>
    </source>
</reference>
<dbReference type="Proteomes" id="UP001139354">
    <property type="component" value="Unassembled WGS sequence"/>
</dbReference>
<dbReference type="Gene3D" id="3.50.50.60">
    <property type="entry name" value="FAD/NAD(P)-binding domain"/>
    <property type="match status" value="1"/>
</dbReference>
<dbReference type="RefSeq" id="WP_229384573.1">
    <property type="nucleotide sequence ID" value="NZ_JAGTTN010000003.1"/>
</dbReference>
<evidence type="ECO:0000256" key="1">
    <source>
        <dbReference type="ARBA" id="ARBA00001974"/>
    </source>
</evidence>
<dbReference type="PRINTS" id="PR01001">
    <property type="entry name" value="FADG3PDH"/>
</dbReference>
<evidence type="ECO:0000256" key="5">
    <source>
        <dbReference type="ARBA" id="ARBA00023002"/>
    </source>
</evidence>
<dbReference type="Pfam" id="PF16901">
    <property type="entry name" value="DAO_C"/>
    <property type="match status" value="1"/>
</dbReference>
<name>A0A9X1LV89_9MICO</name>
<dbReference type="SUPFAM" id="SSF51905">
    <property type="entry name" value="FAD/NAD(P)-binding domain"/>
    <property type="match status" value="1"/>
</dbReference>
<comment type="caution">
    <text evidence="8">The sequence shown here is derived from an EMBL/GenBank/DDBJ whole genome shotgun (WGS) entry which is preliminary data.</text>
</comment>
<dbReference type="Gene3D" id="1.10.8.870">
    <property type="entry name" value="Alpha-glycerophosphate oxidase, cap domain"/>
    <property type="match status" value="1"/>
</dbReference>
<dbReference type="GO" id="GO:0046168">
    <property type="term" value="P:glycerol-3-phosphate catabolic process"/>
    <property type="evidence" value="ECO:0007669"/>
    <property type="project" value="TreeGrafter"/>
</dbReference>
<feature type="domain" description="FAD dependent oxidoreductase" evidence="6">
    <location>
        <begin position="22"/>
        <end position="383"/>
    </location>
</feature>
<dbReference type="SUPFAM" id="SSF54373">
    <property type="entry name" value="FAD-linked reductases, C-terminal domain"/>
    <property type="match status" value="1"/>
</dbReference>
<dbReference type="PANTHER" id="PTHR11985:SF15">
    <property type="entry name" value="GLYCEROL-3-PHOSPHATE DEHYDROGENASE, MITOCHONDRIAL"/>
    <property type="match status" value="1"/>
</dbReference>
<dbReference type="InterPro" id="IPR036188">
    <property type="entry name" value="FAD/NAD-bd_sf"/>
</dbReference>
<evidence type="ECO:0000256" key="4">
    <source>
        <dbReference type="ARBA" id="ARBA00022827"/>
    </source>
</evidence>
<evidence type="ECO:0000256" key="3">
    <source>
        <dbReference type="ARBA" id="ARBA00022630"/>
    </source>
</evidence>
<dbReference type="EMBL" id="JAGTTN010000003">
    <property type="protein sequence ID" value="MCC2032604.1"/>
    <property type="molecule type" value="Genomic_DNA"/>
</dbReference>
<feature type="domain" description="Alpha-glycerophosphate oxidase C-terminal" evidence="7">
    <location>
        <begin position="405"/>
        <end position="525"/>
    </location>
</feature>
<keyword evidence="3" id="KW-0285">Flavoprotein</keyword>
<keyword evidence="5" id="KW-0560">Oxidoreductase</keyword>
<dbReference type="InterPro" id="IPR006076">
    <property type="entry name" value="FAD-dep_OxRdtase"/>
</dbReference>
<evidence type="ECO:0000259" key="7">
    <source>
        <dbReference type="Pfam" id="PF16901"/>
    </source>
</evidence>
<evidence type="ECO:0000313" key="9">
    <source>
        <dbReference type="Proteomes" id="UP001139354"/>
    </source>
</evidence>
<protein>
    <submittedName>
        <fullName evidence="8">Glycerol-3-phosphate dehydrogenase/oxidase</fullName>
    </submittedName>
</protein>
<dbReference type="Pfam" id="PF01266">
    <property type="entry name" value="DAO"/>
    <property type="match status" value="1"/>
</dbReference>
<dbReference type="InterPro" id="IPR031656">
    <property type="entry name" value="DAO_C"/>
</dbReference>
<dbReference type="PANTHER" id="PTHR11985">
    <property type="entry name" value="GLYCEROL-3-PHOSPHATE DEHYDROGENASE"/>
    <property type="match status" value="1"/>
</dbReference>
<comment type="similarity">
    <text evidence="2">Belongs to the FAD-dependent glycerol-3-phosphate dehydrogenase family.</text>
</comment>
<accession>A0A9X1LV89</accession>
<keyword evidence="9" id="KW-1185">Reference proteome</keyword>
<dbReference type="InterPro" id="IPR000447">
    <property type="entry name" value="G3P_DH_FAD-dep"/>
</dbReference>
<dbReference type="AlphaFoldDB" id="A0A9X1LV89"/>
<gene>
    <name evidence="8" type="ORF">KEC57_10485</name>
</gene>
<organism evidence="8 9">
    <name type="scientific">Microbacterium allomyrinae</name>
    <dbReference type="NCBI Taxonomy" id="2830666"/>
    <lineage>
        <taxon>Bacteria</taxon>
        <taxon>Bacillati</taxon>
        <taxon>Actinomycetota</taxon>
        <taxon>Actinomycetes</taxon>
        <taxon>Micrococcales</taxon>
        <taxon>Microbacteriaceae</taxon>
        <taxon>Microbacterium</taxon>
    </lineage>
</organism>
<evidence type="ECO:0000256" key="2">
    <source>
        <dbReference type="ARBA" id="ARBA00007330"/>
    </source>
</evidence>
<comment type="cofactor">
    <cofactor evidence="1">
        <name>FAD</name>
        <dbReference type="ChEBI" id="CHEBI:57692"/>
    </cofactor>
</comment>
<dbReference type="Gene3D" id="3.30.9.10">
    <property type="entry name" value="D-Amino Acid Oxidase, subunit A, domain 2"/>
    <property type="match status" value="1"/>
</dbReference>